<keyword evidence="8" id="KW-1185">Reference proteome</keyword>
<feature type="region of interest" description="Disordered" evidence="5">
    <location>
        <begin position="461"/>
        <end position="535"/>
    </location>
</feature>
<sequence>MNCIYCGTPLSDIDYCTGCGADITILKRVARISNLLYNEGLDKARVRDLSGAIKSLKRSLEFNKENKDARNLLGLVYFESGEVVSALTEWVISKNMNPNDNLAEYYIDKLQSNKNKLDTINQTIRKYNQALVYCREDHDDMAMIQLKKVLSQNPKLIKAYHLLALLYLKHQDYEKARKLLKKAAFIDTNNTTTLRYLQEVELATGISTSLDVKRKKKYAKEKVDRLSGTVTYMNGNEMIIQPTTFRDSSAVATFINIFLGIVLGAAVVWFLVVPSTRQSIYEKANAQVTDANSQMAAQVSRVQGLQEEIDGYQSKVDAANKAKEEADKKADSYDEILQAANYYLANDMTKAADAFNQIEESSMTGKGQELYATLKTALADYVFTEAYNAGATAFASGDYKTAITQLKKATEAKTDDFNAWYYLAFSYRNNNDTKKANKIFRQIVQQFPTQAAAYNISSYITSDTSSGSSTTNATQGTTTGGTDTTNTAGTTDTTNAAGTTDNTTGAGDTTGNDMTGNDTTGDNGTADINNMFGIE</sequence>
<feature type="transmembrane region" description="Helical" evidence="6">
    <location>
        <begin position="250"/>
        <end position="273"/>
    </location>
</feature>
<feature type="compositionally biased region" description="Low complexity" evidence="5">
    <location>
        <begin position="461"/>
        <end position="527"/>
    </location>
</feature>
<keyword evidence="1" id="KW-0677">Repeat</keyword>
<evidence type="ECO:0000256" key="3">
    <source>
        <dbReference type="PROSITE-ProRule" id="PRU00339"/>
    </source>
</evidence>
<dbReference type="Pfam" id="PF13432">
    <property type="entry name" value="TPR_16"/>
    <property type="match status" value="1"/>
</dbReference>
<dbReference type="PANTHER" id="PTHR45586">
    <property type="entry name" value="TPR REPEAT-CONTAINING PROTEIN PA4667"/>
    <property type="match status" value="1"/>
</dbReference>
<dbReference type="Proteomes" id="UP001299235">
    <property type="component" value="Unassembled WGS sequence"/>
</dbReference>
<reference evidence="7 8" key="1">
    <citation type="submission" date="2021-10" db="EMBL/GenBank/DDBJ databases">
        <title>Anaerobic single-cell dispensing facilitates the cultivation of human gut bacteria.</title>
        <authorList>
            <person name="Afrizal A."/>
        </authorList>
    </citation>
    <scope>NUCLEOTIDE SEQUENCE [LARGE SCALE GENOMIC DNA]</scope>
    <source>
        <strain evidence="7 8">CLA-AA-H246</strain>
    </source>
</reference>
<feature type="coiled-coil region" evidence="4">
    <location>
        <begin position="302"/>
        <end position="329"/>
    </location>
</feature>
<feature type="repeat" description="TPR" evidence="3">
    <location>
        <begin position="417"/>
        <end position="450"/>
    </location>
</feature>
<dbReference type="Pfam" id="PF14559">
    <property type="entry name" value="TPR_19"/>
    <property type="match status" value="1"/>
</dbReference>
<dbReference type="InterPro" id="IPR011990">
    <property type="entry name" value="TPR-like_helical_dom_sf"/>
</dbReference>
<evidence type="ECO:0000256" key="4">
    <source>
        <dbReference type="SAM" id="Coils"/>
    </source>
</evidence>
<gene>
    <name evidence="7" type="ORF">LKD42_09665</name>
</gene>
<proteinExistence type="predicted"/>
<keyword evidence="6" id="KW-0472">Membrane</keyword>
<dbReference type="InterPro" id="IPR019734">
    <property type="entry name" value="TPR_rpt"/>
</dbReference>
<evidence type="ECO:0000256" key="1">
    <source>
        <dbReference type="ARBA" id="ARBA00022737"/>
    </source>
</evidence>
<evidence type="ECO:0000256" key="2">
    <source>
        <dbReference type="ARBA" id="ARBA00022803"/>
    </source>
</evidence>
<organism evidence="7 8">
    <name type="scientific">Hominisplanchenecus faecis</name>
    <dbReference type="NCBI Taxonomy" id="2885351"/>
    <lineage>
        <taxon>Bacteria</taxon>
        <taxon>Bacillati</taxon>
        <taxon>Bacillota</taxon>
        <taxon>Clostridia</taxon>
        <taxon>Lachnospirales</taxon>
        <taxon>Lachnospiraceae</taxon>
        <taxon>Hominisplanchenecus</taxon>
    </lineage>
</organism>
<keyword evidence="2 3" id="KW-0802">TPR repeat</keyword>
<accession>A0ABS8EXL5</accession>
<keyword evidence="4" id="KW-0175">Coiled coil</keyword>
<dbReference type="SMART" id="SM00028">
    <property type="entry name" value="TPR"/>
    <property type="match status" value="6"/>
</dbReference>
<dbReference type="PROSITE" id="PS50005">
    <property type="entry name" value="TPR"/>
    <property type="match status" value="2"/>
</dbReference>
<evidence type="ECO:0000313" key="7">
    <source>
        <dbReference type="EMBL" id="MCC2149519.1"/>
    </source>
</evidence>
<evidence type="ECO:0000256" key="6">
    <source>
        <dbReference type="SAM" id="Phobius"/>
    </source>
</evidence>
<dbReference type="SUPFAM" id="SSF48452">
    <property type="entry name" value="TPR-like"/>
    <property type="match status" value="1"/>
</dbReference>
<dbReference type="PANTHER" id="PTHR45586:SF1">
    <property type="entry name" value="LIPOPOLYSACCHARIDE ASSEMBLY PROTEIN B"/>
    <property type="match status" value="1"/>
</dbReference>
<dbReference type="InterPro" id="IPR051012">
    <property type="entry name" value="CellSynth/LPSAsmb/PSIAsmb"/>
</dbReference>
<dbReference type="EMBL" id="JAJEQE010000032">
    <property type="protein sequence ID" value="MCC2149519.1"/>
    <property type="molecule type" value="Genomic_DNA"/>
</dbReference>
<comment type="caution">
    <text evidence="7">The sequence shown here is derived from an EMBL/GenBank/DDBJ whole genome shotgun (WGS) entry which is preliminary data.</text>
</comment>
<evidence type="ECO:0000313" key="8">
    <source>
        <dbReference type="Proteomes" id="UP001299235"/>
    </source>
</evidence>
<keyword evidence="6" id="KW-0812">Transmembrane</keyword>
<protein>
    <submittedName>
        <fullName evidence="7">Tetratricopeptide repeat protein</fullName>
    </submittedName>
</protein>
<dbReference type="Pfam" id="PF13431">
    <property type="entry name" value="TPR_17"/>
    <property type="match status" value="1"/>
</dbReference>
<keyword evidence="6" id="KW-1133">Transmembrane helix</keyword>
<evidence type="ECO:0000256" key="5">
    <source>
        <dbReference type="SAM" id="MobiDB-lite"/>
    </source>
</evidence>
<dbReference type="Gene3D" id="1.25.40.10">
    <property type="entry name" value="Tetratricopeptide repeat domain"/>
    <property type="match status" value="3"/>
</dbReference>
<dbReference type="RefSeq" id="WP_248835573.1">
    <property type="nucleotide sequence ID" value="NZ_JAJEQE010000032.1"/>
</dbReference>
<feature type="repeat" description="TPR" evidence="3">
    <location>
        <begin position="157"/>
        <end position="190"/>
    </location>
</feature>
<name>A0ABS8EXL5_9FIRM</name>